<comment type="subcellular location">
    <subcellularLocation>
        <location evidence="1">Cell membrane</location>
        <topology evidence="1">Multi-pass membrane protein</topology>
    </subcellularLocation>
    <subcellularLocation>
        <location evidence="8">Membrane</location>
        <topology evidence="8">Multi-pass membrane protein</topology>
    </subcellularLocation>
</comment>
<feature type="transmembrane region" description="Helical" evidence="9">
    <location>
        <begin position="123"/>
        <end position="146"/>
    </location>
</feature>
<feature type="transmembrane region" description="Helical" evidence="9">
    <location>
        <begin position="36"/>
        <end position="58"/>
    </location>
</feature>
<evidence type="ECO:0000256" key="8">
    <source>
        <dbReference type="RuleBase" id="RU004057"/>
    </source>
</evidence>
<dbReference type="InterPro" id="IPR050790">
    <property type="entry name" value="ExbB/TolQ_transport"/>
</dbReference>
<comment type="caution">
    <text evidence="11">The sequence shown here is derived from an EMBL/GenBank/DDBJ whole genome shotgun (WGS) entry which is preliminary data.</text>
</comment>
<keyword evidence="2 8" id="KW-0813">Transport</keyword>
<dbReference type="InterPro" id="IPR002898">
    <property type="entry name" value="MotA_ExbB_proton_chnl"/>
</dbReference>
<dbReference type="AlphaFoldDB" id="A0A6B2LY73"/>
<dbReference type="GO" id="GO:0005886">
    <property type="term" value="C:plasma membrane"/>
    <property type="evidence" value="ECO:0007669"/>
    <property type="project" value="UniProtKB-SubCell"/>
</dbReference>
<dbReference type="EMBL" id="JAAGNX010000001">
    <property type="protein sequence ID" value="NDV61293.1"/>
    <property type="molecule type" value="Genomic_DNA"/>
</dbReference>
<keyword evidence="4 9" id="KW-0812">Transmembrane</keyword>
<protein>
    <submittedName>
        <fullName evidence="11">MotA/TolQ/ExbB proton channel family protein</fullName>
    </submittedName>
</protein>
<accession>A0A6B2LY73</accession>
<comment type="similarity">
    <text evidence="8">Belongs to the exbB/tolQ family.</text>
</comment>
<evidence type="ECO:0000256" key="9">
    <source>
        <dbReference type="SAM" id="Phobius"/>
    </source>
</evidence>
<dbReference type="GO" id="GO:0017038">
    <property type="term" value="P:protein import"/>
    <property type="evidence" value="ECO:0007669"/>
    <property type="project" value="TreeGrafter"/>
</dbReference>
<dbReference type="PANTHER" id="PTHR30625">
    <property type="entry name" value="PROTEIN TOLQ"/>
    <property type="match status" value="1"/>
</dbReference>
<feature type="domain" description="MotA/TolQ/ExbB proton channel" evidence="10">
    <location>
        <begin position="112"/>
        <end position="194"/>
    </location>
</feature>
<evidence type="ECO:0000256" key="1">
    <source>
        <dbReference type="ARBA" id="ARBA00004651"/>
    </source>
</evidence>
<keyword evidence="6 9" id="KW-1133">Transmembrane helix</keyword>
<evidence type="ECO:0000256" key="3">
    <source>
        <dbReference type="ARBA" id="ARBA00022475"/>
    </source>
</evidence>
<dbReference type="Proteomes" id="UP000478417">
    <property type="component" value="Unassembled WGS sequence"/>
</dbReference>
<gene>
    <name evidence="11" type="ORF">G0Q06_02380</name>
</gene>
<evidence type="ECO:0000256" key="7">
    <source>
        <dbReference type="ARBA" id="ARBA00023136"/>
    </source>
</evidence>
<keyword evidence="12" id="KW-1185">Reference proteome</keyword>
<organism evidence="11 12">
    <name type="scientific">Oceanipulchritudo coccoides</name>
    <dbReference type="NCBI Taxonomy" id="2706888"/>
    <lineage>
        <taxon>Bacteria</taxon>
        <taxon>Pseudomonadati</taxon>
        <taxon>Verrucomicrobiota</taxon>
        <taxon>Opitutia</taxon>
        <taxon>Puniceicoccales</taxon>
        <taxon>Oceanipulchritudinaceae</taxon>
        <taxon>Oceanipulchritudo</taxon>
    </lineage>
</organism>
<evidence type="ECO:0000256" key="2">
    <source>
        <dbReference type="ARBA" id="ARBA00022448"/>
    </source>
</evidence>
<evidence type="ECO:0000313" key="11">
    <source>
        <dbReference type="EMBL" id="NDV61293.1"/>
    </source>
</evidence>
<proteinExistence type="inferred from homology"/>
<dbReference type="RefSeq" id="WP_163962093.1">
    <property type="nucleotide sequence ID" value="NZ_JAAGNX010000001.1"/>
</dbReference>
<feature type="transmembrane region" description="Helical" evidence="9">
    <location>
        <begin position="166"/>
        <end position="188"/>
    </location>
</feature>
<evidence type="ECO:0000256" key="6">
    <source>
        <dbReference type="ARBA" id="ARBA00022989"/>
    </source>
</evidence>
<dbReference type="PANTHER" id="PTHR30625:SF15">
    <property type="entry name" value="BIOPOLYMER TRANSPORT PROTEIN EXBB"/>
    <property type="match status" value="1"/>
</dbReference>
<keyword evidence="3" id="KW-1003">Cell membrane</keyword>
<evidence type="ECO:0000259" key="10">
    <source>
        <dbReference type="Pfam" id="PF01618"/>
    </source>
</evidence>
<evidence type="ECO:0000313" key="12">
    <source>
        <dbReference type="Proteomes" id="UP000478417"/>
    </source>
</evidence>
<sequence length="220" mass="23643">MEDTATLEQAAAATQGGGMSIGEFISFVWQTWVEGGWLMVPLAGLALLIYFEAMSLILRLGKAKVKKTPRSIWSEWLDDPSKGSGHIGEVIRFVVGDGIGSSNALLRVEAVKSKLLPDVNSRIVVLSILVTIAPLMGLLGTVIGMLTTFRGLATASGQAVDLVAEGIRVALITTQTGLMIAIPGYIFISMVIRSRNTYLAFLAELETTVVQRIHKLEDAK</sequence>
<reference evidence="11 12" key="1">
    <citation type="submission" date="2020-02" db="EMBL/GenBank/DDBJ databases">
        <title>Albibacoteraceae fam. nov., the first described family within the subdivision 4 Verrucomicrobia.</title>
        <authorList>
            <person name="Xi F."/>
        </authorList>
    </citation>
    <scope>NUCLEOTIDE SEQUENCE [LARGE SCALE GENOMIC DNA]</scope>
    <source>
        <strain evidence="11 12">CK1056</strain>
    </source>
</reference>
<name>A0A6B2LY73_9BACT</name>
<keyword evidence="7 9" id="KW-0472">Membrane</keyword>
<dbReference type="Pfam" id="PF01618">
    <property type="entry name" value="MotA_ExbB"/>
    <property type="match status" value="1"/>
</dbReference>
<evidence type="ECO:0000256" key="4">
    <source>
        <dbReference type="ARBA" id="ARBA00022692"/>
    </source>
</evidence>
<keyword evidence="5 8" id="KW-0653">Protein transport</keyword>
<evidence type="ECO:0000256" key="5">
    <source>
        <dbReference type="ARBA" id="ARBA00022927"/>
    </source>
</evidence>